<dbReference type="HOGENOM" id="CLU_131784_1_0_1"/>
<dbReference type="PANTHER" id="PTHR33786">
    <property type="entry name" value="UBIQUITIN CARBOXYL-TERMINAL HYDROLASE"/>
    <property type="match status" value="1"/>
</dbReference>
<reference evidence="4" key="3">
    <citation type="submission" date="2015-04" db="UniProtKB">
        <authorList>
            <consortium name="EnsemblPlants"/>
        </authorList>
    </citation>
    <scope>IDENTIFICATION</scope>
</reference>
<dbReference type="AlphaFoldDB" id="A0A0D9XRY4"/>
<feature type="compositionally biased region" description="Low complexity" evidence="1">
    <location>
        <begin position="26"/>
        <end position="43"/>
    </location>
</feature>
<dbReference type="InterPro" id="IPR057188">
    <property type="entry name" value="DUF7866"/>
</dbReference>
<name>A0A0D9XRY4_9ORYZ</name>
<feature type="signal peptide" evidence="2">
    <location>
        <begin position="1"/>
        <end position="25"/>
    </location>
</feature>
<keyword evidence="2" id="KW-0732">Signal</keyword>
<evidence type="ECO:0000256" key="2">
    <source>
        <dbReference type="SAM" id="SignalP"/>
    </source>
</evidence>
<evidence type="ECO:0000313" key="4">
    <source>
        <dbReference type="EnsemblPlants" id="LPERR11G10440.1"/>
    </source>
</evidence>
<dbReference type="PANTHER" id="PTHR33786:SF13">
    <property type="entry name" value="EXPRESSED PROTEIN"/>
    <property type="match status" value="1"/>
</dbReference>
<evidence type="ECO:0000313" key="5">
    <source>
        <dbReference type="Proteomes" id="UP000032180"/>
    </source>
</evidence>
<dbReference type="eggNOG" id="ENOG502S5VF">
    <property type="taxonomic scope" value="Eukaryota"/>
</dbReference>
<reference evidence="4 5" key="1">
    <citation type="submission" date="2012-08" db="EMBL/GenBank/DDBJ databases">
        <title>Oryza genome evolution.</title>
        <authorList>
            <person name="Wing R.A."/>
        </authorList>
    </citation>
    <scope>NUCLEOTIDE SEQUENCE</scope>
</reference>
<proteinExistence type="predicted"/>
<dbReference type="Proteomes" id="UP000032180">
    <property type="component" value="Chromosome 11"/>
</dbReference>
<dbReference type="STRING" id="77586.A0A0D9XRY4"/>
<evidence type="ECO:0000256" key="1">
    <source>
        <dbReference type="SAM" id="MobiDB-lite"/>
    </source>
</evidence>
<sequence length="128" mass="13741">MASPPIPLLLISLLAATFLFPQSLAQQQQPSPQTGSSSISSSSNATDGWEWTPRLKKTFLDGGAGMLPRRRRLVGRFQICAVCTCCGGPHGVCIPAPCCYAINCNIPNRPFGVCSFTPRTCNCLNCHL</sequence>
<protein>
    <recommendedName>
        <fullName evidence="3">DUF7866 domain-containing protein</fullName>
    </recommendedName>
</protein>
<keyword evidence="5" id="KW-1185">Reference proteome</keyword>
<feature type="chain" id="PRO_5002350720" description="DUF7866 domain-containing protein" evidence="2">
    <location>
        <begin position="26"/>
        <end position="128"/>
    </location>
</feature>
<organism evidence="4 5">
    <name type="scientific">Leersia perrieri</name>
    <dbReference type="NCBI Taxonomy" id="77586"/>
    <lineage>
        <taxon>Eukaryota</taxon>
        <taxon>Viridiplantae</taxon>
        <taxon>Streptophyta</taxon>
        <taxon>Embryophyta</taxon>
        <taxon>Tracheophyta</taxon>
        <taxon>Spermatophyta</taxon>
        <taxon>Magnoliopsida</taxon>
        <taxon>Liliopsida</taxon>
        <taxon>Poales</taxon>
        <taxon>Poaceae</taxon>
        <taxon>BOP clade</taxon>
        <taxon>Oryzoideae</taxon>
        <taxon>Oryzeae</taxon>
        <taxon>Oryzinae</taxon>
        <taxon>Leersia</taxon>
    </lineage>
</organism>
<reference evidence="5" key="2">
    <citation type="submission" date="2013-12" db="EMBL/GenBank/DDBJ databases">
        <authorList>
            <person name="Yu Y."/>
            <person name="Lee S."/>
            <person name="de Baynast K."/>
            <person name="Wissotski M."/>
            <person name="Liu L."/>
            <person name="Talag J."/>
            <person name="Goicoechea J."/>
            <person name="Angelova A."/>
            <person name="Jetty R."/>
            <person name="Kudrna D."/>
            <person name="Golser W."/>
            <person name="Rivera L."/>
            <person name="Zhang J."/>
            <person name="Wing R."/>
        </authorList>
    </citation>
    <scope>NUCLEOTIDE SEQUENCE</scope>
</reference>
<dbReference type="Gramene" id="LPERR11G10440.1">
    <property type="protein sequence ID" value="LPERR11G10440.1"/>
    <property type="gene ID" value="LPERR11G10440"/>
</dbReference>
<dbReference type="EnsemblPlants" id="LPERR11G10440.1">
    <property type="protein sequence ID" value="LPERR11G10440.1"/>
    <property type="gene ID" value="LPERR11G10440"/>
</dbReference>
<accession>A0A0D9XRY4</accession>
<feature type="domain" description="DUF7866" evidence="3">
    <location>
        <begin position="76"/>
        <end position="127"/>
    </location>
</feature>
<dbReference type="Pfam" id="PF25268">
    <property type="entry name" value="DUF7866"/>
    <property type="match status" value="1"/>
</dbReference>
<feature type="region of interest" description="Disordered" evidence="1">
    <location>
        <begin position="26"/>
        <end position="49"/>
    </location>
</feature>
<evidence type="ECO:0000259" key="3">
    <source>
        <dbReference type="Pfam" id="PF25268"/>
    </source>
</evidence>